<protein>
    <submittedName>
        <fullName evidence="1">Uncharacterized protein</fullName>
    </submittedName>
</protein>
<reference evidence="1 2" key="1">
    <citation type="submission" date="2015-09" db="EMBL/GenBank/DDBJ databases">
        <authorList>
            <consortium name="Pathogen Informatics"/>
        </authorList>
    </citation>
    <scope>NUCLEOTIDE SEQUENCE [LARGE SCALE GENOMIC DNA]</scope>
    <source>
        <strain evidence="1 2">2789STDY5834946</strain>
    </source>
</reference>
<accession>A0A174R3J1</accession>
<organism evidence="1 2">
    <name type="scientific">Bacteroides caccae</name>
    <dbReference type="NCBI Taxonomy" id="47678"/>
    <lineage>
        <taxon>Bacteria</taxon>
        <taxon>Pseudomonadati</taxon>
        <taxon>Bacteroidota</taxon>
        <taxon>Bacteroidia</taxon>
        <taxon>Bacteroidales</taxon>
        <taxon>Bacteroidaceae</taxon>
        <taxon>Bacteroides</taxon>
    </lineage>
</organism>
<evidence type="ECO:0000313" key="2">
    <source>
        <dbReference type="Proteomes" id="UP000095725"/>
    </source>
</evidence>
<sequence>MGDIHILSLFSNGCLKGADMGIGYFNNKLYLFHKSVFITK</sequence>
<evidence type="ECO:0000313" key="1">
    <source>
        <dbReference type="EMBL" id="CUP78566.1"/>
    </source>
</evidence>
<name>A0A174R3J1_9BACE</name>
<proteinExistence type="predicted"/>
<dbReference type="AlphaFoldDB" id="A0A174R3J1"/>
<dbReference type="EMBL" id="CZBL01000003">
    <property type="protein sequence ID" value="CUP78566.1"/>
    <property type="molecule type" value="Genomic_DNA"/>
</dbReference>
<gene>
    <name evidence="1" type="ORF">ERS852558_00969</name>
</gene>
<dbReference type="Proteomes" id="UP000095725">
    <property type="component" value="Unassembled WGS sequence"/>
</dbReference>